<proteinExistence type="inferred from homology"/>
<protein>
    <recommendedName>
        <fullName evidence="8">Glycosyltransferase family 92 protein</fullName>
        <ecNumber evidence="8">2.4.1.-</ecNumber>
    </recommendedName>
</protein>
<dbReference type="AlphaFoldDB" id="A0A0B1SG66"/>
<feature type="non-terminal residue" evidence="9">
    <location>
        <position position="1"/>
    </location>
</feature>
<dbReference type="EMBL" id="KN576446">
    <property type="protein sequence ID" value="KHJ82896.1"/>
    <property type="molecule type" value="Genomic_DNA"/>
</dbReference>
<sequence length="91" mass="10980">GATYFYIYYKNGDSYSRAIIDDYVRTGDAEVIHLHDRFHRPDWRWQHVEVQECLHRARGHSRWVAMVELDERITPTYYPGTIYDYLKLAVI</sequence>
<keyword evidence="3 8" id="KW-0328">Glycosyltransferase</keyword>
<evidence type="ECO:0000256" key="6">
    <source>
        <dbReference type="ARBA" id="ARBA00022989"/>
    </source>
</evidence>
<keyword evidence="7" id="KW-0472">Membrane</keyword>
<dbReference type="PANTHER" id="PTHR21461:SF40">
    <property type="entry name" value="GLYCOSYLTRANSFERASE FAMILY 92 PROTEIN"/>
    <property type="match status" value="1"/>
</dbReference>
<dbReference type="OrthoDB" id="5801206at2759"/>
<keyword evidence="6" id="KW-1133">Transmembrane helix</keyword>
<comment type="subcellular location">
    <subcellularLocation>
        <location evidence="1">Membrane</location>
        <topology evidence="1">Single-pass membrane protein</topology>
    </subcellularLocation>
</comment>
<dbReference type="GO" id="GO:0016020">
    <property type="term" value="C:membrane"/>
    <property type="evidence" value="ECO:0007669"/>
    <property type="project" value="UniProtKB-SubCell"/>
</dbReference>
<dbReference type="EC" id="2.4.1.-" evidence="8"/>
<dbReference type="InterPro" id="IPR008166">
    <property type="entry name" value="Glyco_transf_92"/>
</dbReference>
<dbReference type="GO" id="GO:0005737">
    <property type="term" value="C:cytoplasm"/>
    <property type="evidence" value="ECO:0007669"/>
    <property type="project" value="TreeGrafter"/>
</dbReference>
<organism evidence="9 10">
    <name type="scientific">Oesophagostomum dentatum</name>
    <name type="common">Nodular worm</name>
    <dbReference type="NCBI Taxonomy" id="61180"/>
    <lineage>
        <taxon>Eukaryota</taxon>
        <taxon>Metazoa</taxon>
        <taxon>Ecdysozoa</taxon>
        <taxon>Nematoda</taxon>
        <taxon>Chromadorea</taxon>
        <taxon>Rhabditida</taxon>
        <taxon>Rhabditina</taxon>
        <taxon>Rhabditomorpha</taxon>
        <taxon>Strongyloidea</taxon>
        <taxon>Strongylidae</taxon>
        <taxon>Oesophagostomum</taxon>
    </lineage>
</organism>
<evidence type="ECO:0000256" key="3">
    <source>
        <dbReference type="ARBA" id="ARBA00022676"/>
    </source>
</evidence>
<dbReference type="Proteomes" id="UP000053660">
    <property type="component" value="Unassembled WGS sequence"/>
</dbReference>
<comment type="similarity">
    <text evidence="2 8">Belongs to the glycosyltransferase 92 family.</text>
</comment>
<name>A0A0B1SG66_OESDE</name>
<evidence type="ECO:0000256" key="1">
    <source>
        <dbReference type="ARBA" id="ARBA00004167"/>
    </source>
</evidence>
<gene>
    <name evidence="9" type="ORF">OESDEN_17409</name>
</gene>
<evidence type="ECO:0000256" key="5">
    <source>
        <dbReference type="ARBA" id="ARBA00022692"/>
    </source>
</evidence>
<evidence type="ECO:0000313" key="9">
    <source>
        <dbReference type="EMBL" id="KHJ82896.1"/>
    </source>
</evidence>
<keyword evidence="5" id="KW-0812">Transmembrane</keyword>
<accession>A0A0B1SG66</accession>
<evidence type="ECO:0000313" key="10">
    <source>
        <dbReference type="Proteomes" id="UP000053660"/>
    </source>
</evidence>
<evidence type="ECO:0000256" key="4">
    <source>
        <dbReference type="ARBA" id="ARBA00022679"/>
    </source>
</evidence>
<dbReference type="PANTHER" id="PTHR21461">
    <property type="entry name" value="GLYCOSYLTRANSFERASE FAMILY 92 PROTEIN"/>
    <property type="match status" value="1"/>
</dbReference>
<dbReference type="GO" id="GO:0016757">
    <property type="term" value="F:glycosyltransferase activity"/>
    <property type="evidence" value="ECO:0007669"/>
    <property type="project" value="UniProtKB-UniRule"/>
</dbReference>
<evidence type="ECO:0000256" key="2">
    <source>
        <dbReference type="ARBA" id="ARBA00007647"/>
    </source>
</evidence>
<reference evidence="9 10" key="1">
    <citation type="submission" date="2014-03" db="EMBL/GenBank/DDBJ databases">
        <title>Draft genome of the hookworm Oesophagostomum dentatum.</title>
        <authorList>
            <person name="Mitreva M."/>
        </authorList>
    </citation>
    <scope>NUCLEOTIDE SEQUENCE [LARGE SCALE GENOMIC DNA]</scope>
    <source>
        <strain evidence="9 10">OD-Hann</strain>
    </source>
</reference>
<evidence type="ECO:0000256" key="7">
    <source>
        <dbReference type="ARBA" id="ARBA00023136"/>
    </source>
</evidence>
<keyword evidence="10" id="KW-1185">Reference proteome</keyword>
<evidence type="ECO:0000256" key="8">
    <source>
        <dbReference type="RuleBase" id="RU366017"/>
    </source>
</evidence>
<dbReference type="Pfam" id="PF01697">
    <property type="entry name" value="Glyco_transf_92"/>
    <property type="match status" value="1"/>
</dbReference>
<keyword evidence="4 8" id="KW-0808">Transferase</keyword>